<evidence type="ECO:0000256" key="1">
    <source>
        <dbReference type="SAM" id="MobiDB-lite"/>
    </source>
</evidence>
<dbReference type="EMBL" id="JANBOI010000084">
    <property type="protein sequence ID" value="KAJ1734280.1"/>
    <property type="molecule type" value="Genomic_DNA"/>
</dbReference>
<name>A0A9W7YGZ1_9FUNG</name>
<organism evidence="2 3">
    <name type="scientific">Coemansia biformis</name>
    <dbReference type="NCBI Taxonomy" id="1286918"/>
    <lineage>
        <taxon>Eukaryota</taxon>
        <taxon>Fungi</taxon>
        <taxon>Fungi incertae sedis</taxon>
        <taxon>Zoopagomycota</taxon>
        <taxon>Kickxellomycotina</taxon>
        <taxon>Kickxellomycetes</taxon>
        <taxon>Kickxellales</taxon>
        <taxon>Kickxellaceae</taxon>
        <taxon>Coemansia</taxon>
    </lineage>
</organism>
<feature type="region of interest" description="Disordered" evidence="1">
    <location>
        <begin position="330"/>
        <end position="373"/>
    </location>
</feature>
<feature type="region of interest" description="Disordered" evidence="1">
    <location>
        <begin position="721"/>
        <end position="754"/>
    </location>
</feature>
<feature type="region of interest" description="Disordered" evidence="1">
    <location>
        <begin position="1087"/>
        <end position="1110"/>
    </location>
</feature>
<feature type="compositionally biased region" description="Polar residues" evidence="1">
    <location>
        <begin position="235"/>
        <end position="244"/>
    </location>
</feature>
<feature type="compositionally biased region" description="Low complexity" evidence="1">
    <location>
        <begin position="811"/>
        <end position="822"/>
    </location>
</feature>
<feature type="compositionally biased region" description="Low complexity" evidence="1">
    <location>
        <begin position="912"/>
        <end position="922"/>
    </location>
</feature>
<reference evidence="2" key="1">
    <citation type="submission" date="2022-07" db="EMBL/GenBank/DDBJ databases">
        <title>Phylogenomic reconstructions and comparative analyses of Kickxellomycotina fungi.</title>
        <authorList>
            <person name="Reynolds N.K."/>
            <person name="Stajich J.E."/>
            <person name="Barry K."/>
            <person name="Grigoriev I.V."/>
            <person name="Crous P."/>
            <person name="Smith M.E."/>
        </authorList>
    </citation>
    <scope>NUCLEOTIDE SEQUENCE</scope>
    <source>
        <strain evidence="2">BCRC 34381</strain>
    </source>
</reference>
<keyword evidence="3" id="KW-1185">Reference proteome</keyword>
<feature type="region of interest" description="Disordered" evidence="1">
    <location>
        <begin position="912"/>
        <end position="933"/>
    </location>
</feature>
<feature type="region of interest" description="Disordered" evidence="1">
    <location>
        <begin position="136"/>
        <end position="163"/>
    </location>
</feature>
<feature type="region of interest" description="Disordered" evidence="1">
    <location>
        <begin position="988"/>
        <end position="1011"/>
    </location>
</feature>
<feature type="region of interest" description="Disordered" evidence="1">
    <location>
        <begin position="807"/>
        <end position="839"/>
    </location>
</feature>
<gene>
    <name evidence="2" type="ORF">LPJ61_001157</name>
</gene>
<feature type="region of interest" description="Disordered" evidence="1">
    <location>
        <begin position="547"/>
        <end position="588"/>
    </location>
</feature>
<proteinExistence type="predicted"/>
<dbReference type="Proteomes" id="UP001143981">
    <property type="component" value="Unassembled WGS sequence"/>
</dbReference>
<evidence type="ECO:0000313" key="3">
    <source>
        <dbReference type="Proteomes" id="UP001143981"/>
    </source>
</evidence>
<evidence type="ECO:0000313" key="2">
    <source>
        <dbReference type="EMBL" id="KAJ1734280.1"/>
    </source>
</evidence>
<feature type="compositionally biased region" description="Polar residues" evidence="1">
    <location>
        <begin position="468"/>
        <end position="481"/>
    </location>
</feature>
<dbReference type="OrthoDB" id="5573856at2759"/>
<feature type="region of interest" description="Disordered" evidence="1">
    <location>
        <begin position="217"/>
        <end position="266"/>
    </location>
</feature>
<protein>
    <submittedName>
        <fullName evidence="2">Uncharacterized protein</fullName>
    </submittedName>
</protein>
<feature type="compositionally biased region" description="Basic residues" evidence="1">
    <location>
        <begin position="734"/>
        <end position="744"/>
    </location>
</feature>
<feature type="compositionally biased region" description="Low complexity" evidence="1">
    <location>
        <begin position="58"/>
        <end position="73"/>
    </location>
</feature>
<feature type="compositionally biased region" description="Polar residues" evidence="1">
    <location>
        <begin position="429"/>
        <end position="443"/>
    </location>
</feature>
<feature type="compositionally biased region" description="Basic and acidic residues" evidence="1">
    <location>
        <begin position="144"/>
        <end position="160"/>
    </location>
</feature>
<dbReference type="AlphaFoldDB" id="A0A9W7YGZ1"/>
<comment type="caution">
    <text evidence="2">The sequence shown here is derived from an EMBL/GenBank/DDBJ whole genome shotgun (WGS) entry which is preliminary data.</text>
</comment>
<feature type="region of interest" description="Disordered" evidence="1">
    <location>
        <begin position="27"/>
        <end position="79"/>
    </location>
</feature>
<feature type="compositionally biased region" description="Basic and acidic residues" evidence="1">
    <location>
        <begin position="998"/>
        <end position="1011"/>
    </location>
</feature>
<sequence>MAGRHSEMAMRAALLNPHATTTEVNTTLQGAAARPDSSAGLHTRLPPTSRSAGQPYMLRDAGPLRGLAGAPAEESPPPPLRQTFTAPTERHLKMPQLHAIDESSELADYATAGNGNGKQNNIRRNLLSGFRRVAKAVKTAARSDPPRRPGADAQNSRHDATAVAATTTRGSIGPASILHLHMDAQPPGSRFSLYSAADQSPRGSVMTVATDGYQAHVQPASRQRSLTRQVRPRTHTQQQQIPQRTHSHYGDLGRVPTSTSLASMGGISSASSSVEAIHGHAPGDLARPLLVRAVHPVRFGAAAAAAATTAPTPTAPLSADAVTVFKMQHQDGSSITAPTRKRRDRSMTMPSAARSHQALQQPRRISRKTSVPQSGANAELKWLAQNIATQSAAATAAVAAGPEKLMVDLRVSPLLKPATGDSLGHSAGTRIQRQATRNLSGSSMKDAGHSGEMLLLPLMPSPADTTAAAGSQTLSARSSQDVPGDAPLAHMLQRGQANRSTGSPIAADGHSTGSCSGASSEVAIDPLYASVAMNEDKFRLYLRQLSDGDETDAQSPEKRRTASSVESMPPNDSGVHVNERRTSRGRGSVYAARRITGSASQSTSDLHRHVGLAGYTASLLGASASRSSLPIAEARVGSPPCPFSFSHSRYSLVNQDGLLNLANYHFEQLDGYQRRLSASASSAGSPPGRSESNIAERLARKNADGGGWFWGALDAPSALASSSSSASGSGSAMRQRRLTRRPRKQTSVSPPQSRADMVLGAALPRLPPPPSLSINLWTVGGRNGGEPGYPRASASFSSAPERSFSVSSVHGAPVAGPPGLAASRISESSAGQRRRPSQPHLLSIYPMPEVPAIYRRTSDSPGVRSAMRCRWPRLMQMAPESVPFDVVYHSTAASMSMEEALTLVEGMGPRGASTASLASSLAGQRTRRRHQRSNSVLTAGELDEVMIRTAEMCHSVQSAIRMQQRSESGLGDWIASVLDRQREQAAVAGGQPLAVPDVHVDAPHSSDERDADHANFFSADCSPETAHDIRSASSGELGPAEGLGSVAVGAAAAHAGAYSGSGLGTDYGSQESIAAHDPVASAATAAAAAVPGNSSGPTLWLTPSERAPPL</sequence>
<feature type="compositionally biased region" description="Low complexity" evidence="1">
    <location>
        <begin position="721"/>
        <end position="732"/>
    </location>
</feature>
<feature type="region of interest" description="Disordered" evidence="1">
    <location>
        <begin position="417"/>
        <end position="518"/>
    </location>
</feature>
<accession>A0A9W7YGZ1</accession>